<evidence type="ECO:0000313" key="13">
    <source>
        <dbReference type="EMBL" id="HIV04105.1"/>
    </source>
</evidence>
<keyword evidence="10" id="KW-0129">CBS domain</keyword>
<feature type="transmembrane region" description="Helical" evidence="11">
    <location>
        <begin position="253"/>
        <end position="276"/>
    </location>
</feature>
<dbReference type="PANTHER" id="PTHR43427">
    <property type="entry name" value="CHLORIDE CHANNEL PROTEIN CLC-E"/>
    <property type="match status" value="1"/>
</dbReference>
<feature type="domain" description="CBS" evidence="12">
    <location>
        <begin position="470"/>
        <end position="527"/>
    </location>
</feature>
<organism evidence="13 14">
    <name type="scientific">Candidatus Spyradosoma merdigallinarum</name>
    <dbReference type="NCBI Taxonomy" id="2840950"/>
    <lineage>
        <taxon>Bacteria</taxon>
        <taxon>Pseudomonadati</taxon>
        <taxon>Verrucomicrobiota</taxon>
        <taxon>Opitutia</taxon>
        <taxon>Opitutia incertae sedis</taxon>
        <taxon>Candidatus Spyradosoma</taxon>
    </lineage>
</organism>
<dbReference type="SMART" id="SM00116">
    <property type="entry name" value="CBS"/>
    <property type="match status" value="2"/>
</dbReference>
<dbReference type="GO" id="GO:0034707">
    <property type="term" value="C:chloride channel complex"/>
    <property type="evidence" value="ECO:0007669"/>
    <property type="project" value="UniProtKB-KW"/>
</dbReference>
<comment type="caution">
    <text evidence="13">The sequence shown here is derived from an EMBL/GenBank/DDBJ whole genome shotgun (WGS) entry which is preliminary data.</text>
</comment>
<sequence>MSAEKEARADVSAEKKFSRWMRYGLDVREKIRIGDTQLIYIWALCAGFIGAVTALLFSFCVNCVQDLLTGTRGLSQVDAFAGLESWHCVLVPAVGGVLAGSTLLFMHKFVPVKATEYMEAIALGDGYVPPKPSLLRSLSAVFTIGSGAAIGREGPLIQTSAVAASWLGAKFNLPPPRLRLVVACAAASAMAATFHTPLSGGLFVGEIVLGALTLDFLAPLLVASCAGYLTLSMLGAVDPIYHVSGEVAIGSNHLVVALSCIALGVVASLAANVWLWLLKKARRLLNGKHAMLPVRLALAGALVGAAAVFFPEITGNGYNMIRGIVASEFSPEEALVLLALKVGIVACVFGVGTVGGALTPSLTIGTFIGFLFSALMTRLGVPGDHAIAYSLVGMAAFFTTAANAPMTSLLLVVEFTLAGTLMFPLVIGVVVSYGIARLLRTESMYHDALTSGPRSIFSKPLSAVRLIEIARKKPPTVRPTDSFGTVAKVLIRHPSQTIFITDENDACRGAIVSSDILQFAQTKELAEALIAIDVSRDNLPVLLPEMKLPDALKIFASRKHEDALALVENTETKKLLGVVNRSDLYLALGEIMRREKVR</sequence>
<dbReference type="PROSITE" id="PS51371">
    <property type="entry name" value="CBS"/>
    <property type="match status" value="2"/>
</dbReference>
<dbReference type="EMBL" id="DVOG01000076">
    <property type="protein sequence ID" value="HIV04105.1"/>
    <property type="molecule type" value="Genomic_DNA"/>
</dbReference>
<evidence type="ECO:0000256" key="6">
    <source>
        <dbReference type="ARBA" id="ARBA00023136"/>
    </source>
</evidence>
<keyword evidence="6 11" id="KW-0472">Membrane</keyword>
<feature type="transmembrane region" description="Helical" evidence="11">
    <location>
        <begin position="386"/>
        <end position="404"/>
    </location>
</feature>
<evidence type="ECO:0000256" key="8">
    <source>
        <dbReference type="ARBA" id="ARBA00023214"/>
    </source>
</evidence>
<feature type="transmembrane region" description="Helical" evidence="11">
    <location>
        <begin position="410"/>
        <end position="436"/>
    </location>
</feature>
<dbReference type="InterPro" id="IPR050368">
    <property type="entry name" value="ClC-type_chloride_channel"/>
</dbReference>
<reference evidence="13" key="2">
    <citation type="journal article" date="2021" name="PeerJ">
        <title>Extensive microbial diversity within the chicken gut microbiome revealed by metagenomics and culture.</title>
        <authorList>
            <person name="Gilroy R."/>
            <person name="Ravi A."/>
            <person name="Getino M."/>
            <person name="Pursley I."/>
            <person name="Horton D.L."/>
            <person name="Alikhan N.F."/>
            <person name="Baker D."/>
            <person name="Gharbi K."/>
            <person name="Hall N."/>
            <person name="Watson M."/>
            <person name="Adriaenssens E.M."/>
            <person name="Foster-Nyarko E."/>
            <person name="Jarju S."/>
            <person name="Secka A."/>
            <person name="Antonio M."/>
            <person name="Oren A."/>
            <person name="Chaudhuri R.R."/>
            <person name="La Ragione R."/>
            <person name="Hildebrand F."/>
            <person name="Pallen M.J."/>
        </authorList>
    </citation>
    <scope>NUCLEOTIDE SEQUENCE</scope>
    <source>
        <strain evidence="13">10669</strain>
    </source>
</reference>
<reference evidence="13" key="1">
    <citation type="submission" date="2020-10" db="EMBL/GenBank/DDBJ databases">
        <authorList>
            <person name="Gilroy R."/>
        </authorList>
    </citation>
    <scope>NUCLEOTIDE SEQUENCE</scope>
    <source>
        <strain evidence="13">10669</strain>
    </source>
</reference>
<feature type="domain" description="CBS" evidence="12">
    <location>
        <begin position="534"/>
        <end position="595"/>
    </location>
</feature>
<name>A0A9D1T0Z8_9BACT</name>
<proteinExistence type="predicted"/>
<dbReference type="PANTHER" id="PTHR43427:SF6">
    <property type="entry name" value="CHLORIDE CHANNEL PROTEIN CLC-E"/>
    <property type="match status" value="1"/>
</dbReference>
<dbReference type="Gene3D" id="3.10.580.10">
    <property type="entry name" value="CBS-domain"/>
    <property type="match status" value="1"/>
</dbReference>
<dbReference type="InterPro" id="IPR001807">
    <property type="entry name" value="ClC"/>
</dbReference>
<evidence type="ECO:0000256" key="10">
    <source>
        <dbReference type="PROSITE-ProRule" id="PRU00703"/>
    </source>
</evidence>
<keyword evidence="3 11" id="KW-0812">Transmembrane</keyword>
<dbReference type="Pfam" id="PF00571">
    <property type="entry name" value="CBS"/>
    <property type="match status" value="2"/>
</dbReference>
<evidence type="ECO:0000256" key="4">
    <source>
        <dbReference type="ARBA" id="ARBA00022989"/>
    </source>
</evidence>
<keyword evidence="7" id="KW-0869">Chloride channel</keyword>
<feature type="transmembrane region" description="Helical" evidence="11">
    <location>
        <begin position="216"/>
        <end position="241"/>
    </location>
</feature>
<dbReference type="InterPro" id="IPR046342">
    <property type="entry name" value="CBS_dom_sf"/>
</dbReference>
<dbReference type="InterPro" id="IPR000644">
    <property type="entry name" value="CBS_dom"/>
</dbReference>
<keyword evidence="5" id="KW-0406">Ion transport</keyword>
<dbReference type="Proteomes" id="UP000886812">
    <property type="component" value="Unassembled WGS sequence"/>
</dbReference>
<dbReference type="CDD" id="cd02205">
    <property type="entry name" value="CBS_pair_SF"/>
    <property type="match status" value="1"/>
</dbReference>
<evidence type="ECO:0000256" key="11">
    <source>
        <dbReference type="SAM" id="Phobius"/>
    </source>
</evidence>
<dbReference type="PRINTS" id="PR00762">
    <property type="entry name" value="CLCHANNEL"/>
</dbReference>
<evidence type="ECO:0000256" key="1">
    <source>
        <dbReference type="ARBA" id="ARBA00004141"/>
    </source>
</evidence>
<dbReference type="SUPFAM" id="SSF81340">
    <property type="entry name" value="Clc chloride channel"/>
    <property type="match status" value="1"/>
</dbReference>
<accession>A0A9D1T0Z8</accession>
<feature type="transmembrane region" description="Helical" evidence="11">
    <location>
        <begin position="334"/>
        <end position="355"/>
    </location>
</feature>
<feature type="transmembrane region" description="Helical" evidence="11">
    <location>
        <begin position="296"/>
        <end position="313"/>
    </location>
</feature>
<evidence type="ECO:0000259" key="12">
    <source>
        <dbReference type="PROSITE" id="PS51371"/>
    </source>
</evidence>
<gene>
    <name evidence="13" type="ORF">IAC75_03005</name>
</gene>
<dbReference type="GO" id="GO:0005886">
    <property type="term" value="C:plasma membrane"/>
    <property type="evidence" value="ECO:0007669"/>
    <property type="project" value="TreeGrafter"/>
</dbReference>
<dbReference type="Gene3D" id="1.10.3080.10">
    <property type="entry name" value="Clc chloride channel"/>
    <property type="match status" value="1"/>
</dbReference>
<evidence type="ECO:0000313" key="14">
    <source>
        <dbReference type="Proteomes" id="UP000886812"/>
    </source>
</evidence>
<evidence type="ECO:0000256" key="2">
    <source>
        <dbReference type="ARBA" id="ARBA00022448"/>
    </source>
</evidence>
<comment type="subcellular location">
    <subcellularLocation>
        <location evidence="1">Membrane</location>
        <topology evidence="1">Multi-pass membrane protein</topology>
    </subcellularLocation>
</comment>
<dbReference type="GO" id="GO:0005254">
    <property type="term" value="F:chloride channel activity"/>
    <property type="evidence" value="ECO:0007669"/>
    <property type="project" value="UniProtKB-KW"/>
</dbReference>
<feature type="transmembrane region" description="Helical" evidence="11">
    <location>
        <begin position="361"/>
        <end position="379"/>
    </location>
</feature>
<feature type="transmembrane region" description="Helical" evidence="11">
    <location>
        <begin position="180"/>
        <end position="204"/>
    </location>
</feature>
<evidence type="ECO:0000256" key="3">
    <source>
        <dbReference type="ARBA" id="ARBA00022692"/>
    </source>
</evidence>
<keyword evidence="2" id="KW-0813">Transport</keyword>
<keyword evidence="8" id="KW-0868">Chloride</keyword>
<dbReference type="InterPro" id="IPR014743">
    <property type="entry name" value="Cl-channel_core"/>
</dbReference>
<keyword evidence="9" id="KW-0407">Ion channel</keyword>
<feature type="transmembrane region" description="Helical" evidence="11">
    <location>
        <begin position="79"/>
        <end position="105"/>
    </location>
</feature>
<evidence type="ECO:0000256" key="7">
    <source>
        <dbReference type="ARBA" id="ARBA00023173"/>
    </source>
</evidence>
<evidence type="ECO:0000256" key="9">
    <source>
        <dbReference type="ARBA" id="ARBA00023303"/>
    </source>
</evidence>
<keyword evidence="4 11" id="KW-1133">Transmembrane helix</keyword>
<evidence type="ECO:0000256" key="5">
    <source>
        <dbReference type="ARBA" id="ARBA00023065"/>
    </source>
</evidence>
<feature type="transmembrane region" description="Helical" evidence="11">
    <location>
        <begin position="38"/>
        <end position="59"/>
    </location>
</feature>
<dbReference type="CDD" id="cd00400">
    <property type="entry name" value="Voltage_gated_ClC"/>
    <property type="match status" value="1"/>
</dbReference>
<dbReference type="AlphaFoldDB" id="A0A9D1T0Z8"/>
<dbReference type="Pfam" id="PF00654">
    <property type="entry name" value="Voltage_CLC"/>
    <property type="match status" value="1"/>
</dbReference>
<dbReference type="SUPFAM" id="SSF54631">
    <property type="entry name" value="CBS-domain pair"/>
    <property type="match status" value="1"/>
</dbReference>
<protein>
    <submittedName>
        <fullName evidence="13">Chloride channel protein</fullName>
    </submittedName>
</protein>